<comment type="caution">
    <text evidence="2">The sequence shown here is derived from an EMBL/GenBank/DDBJ whole genome shotgun (WGS) entry which is preliminary data.</text>
</comment>
<reference evidence="2 3" key="1">
    <citation type="journal article" date="2019" name="New Phytol.">
        <title>Comparative genomics reveals unique wood-decay strategies and fruiting body development in the Schizophyllaceae.</title>
        <authorList>
            <person name="Almasi E."/>
            <person name="Sahu N."/>
            <person name="Krizsan K."/>
            <person name="Balint B."/>
            <person name="Kovacs G.M."/>
            <person name="Kiss B."/>
            <person name="Cseklye J."/>
            <person name="Drula E."/>
            <person name="Henrissat B."/>
            <person name="Nagy I."/>
            <person name="Chovatia M."/>
            <person name="Adam C."/>
            <person name="LaButti K."/>
            <person name="Lipzen A."/>
            <person name="Riley R."/>
            <person name="Grigoriev I.V."/>
            <person name="Nagy L.G."/>
        </authorList>
    </citation>
    <scope>NUCLEOTIDE SEQUENCE [LARGE SCALE GENOMIC DNA]</scope>
    <source>
        <strain evidence="2 3">NL-1724</strain>
    </source>
</reference>
<dbReference type="OrthoDB" id="619536at2759"/>
<feature type="region of interest" description="Disordered" evidence="1">
    <location>
        <begin position="154"/>
        <end position="175"/>
    </location>
</feature>
<organism evidence="2 3">
    <name type="scientific">Schizophyllum amplum</name>
    <dbReference type="NCBI Taxonomy" id="97359"/>
    <lineage>
        <taxon>Eukaryota</taxon>
        <taxon>Fungi</taxon>
        <taxon>Dikarya</taxon>
        <taxon>Basidiomycota</taxon>
        <taxon>Agaricomycotina</taxon>
        <taxon>Agaricomycetes</taxon>
        <taxon>Agaricomycetidae</taxon>
        <taxon>Agaricales</taxon>
        <taxon>Schizophyllaceae</taxon>
        <taxon>Schizophyllum</taxon>
    </lineage>
</organism>
<proteinExistence type="predicted"/>
<dbReference type="AlphaFoldDB" id="A0A550BVD4"/>
<name>A0A550BVD4_9AGAR</name>
<accession>A0A550BVD4</accession>
<gene>
    <name evidence="2" type="ORF">BD626DRAFT_519398</name>
</gene>
<evidence type="ECO:0000256" key="1">
    <source>
        <dbReference type="SAM" id="MobiDB-lite"/>
    </source>
</evidence>
<evidence type="ECO:0000313" key="2">
    <source>
        <dbReference type="EMBL" id="TRM56497.1"/>
    </source>
</evidence>
<keyword evidence="3" id="KW-1185">Reference proteome</keyword>
<protein>
    <submittedName>
        <fullName evidence="2">Uncharacterized protein</fullName>
    </submittedName>
</protein>
<evidence type="ECO:0000313" key="3">
    <source>
        <dbReference type="Proteomes" id="UP000320762"/>
    </source>
</evidence>
<sequence length="217" mass="22913">MDLTPVHSTDTLGGDGWMVGDGETVGSDAETVAGGKATAPVDRSVTADTFITLPRTHFEFSGTVSALCGLVHSRLGVTGCQIVYSSASGVAERGCSANAPVVDADTLLDDAGAGAAGLPNAHGTPIVLFESAVQGRGIRELKLRTFRVVSVEAVESPHDRPGGSSRTKPRKSLTEVRETVWGTCPNYLAPLLRVLAPRVHRAHMEEYWKLFEDEEGA</sequence>
<dbReference type="Proteomes" id="UP000320762">
    <property type="component" value="Unassembled WGS sequence"/>
</dbReference>
<dbReference type="EMBL" id="VDMD01000068">
    <property type="protein sequence ID" value="TRM56497.1"/>
    <property type="molecule type" value="Genomic_DNA"/>
</dbReference>